<dbReference type="STRING" id="1392998.ANME2D_02495"/>
<dbReference type="Proteomes" id="UP000218615">
    <property type="component" value="Unassembled WGS sequence"/>
</dbReference>
<dbReference type="OrthoDB" id="145835at2157"/>
<proteinExistence type="predicted"/>
<protein>
    <recommendedName>
        <fullName evidence="3">DUF932 domain-containing protein</fullName>
    </recommendedName>
</protein>
<reference evidence="2" key="1">
    <citation type="submission" date="2017-06" db="EMBL/GenBank/DDBJ databases">
        <authorList>
            <person name="Cremers G."/>
        </authorList>
    </citation>
    <scope>NUCLEOTIDE SEQUENCE [LARGE SCALE GENOMIC DNA]</scope>
</reference>
<evidence type="ECO:0000313" key="2">
    <source>
        <dbReference type="Proteomes" id="UP000218615"/>
    </source>
</evidence>
<dbReference type="RefSeq" id="WP_096205884.1">
    <property type="nucleotide sequence ID" value="NZ_FZMP01000168.1"/>
</dbReference>
<sequence length="341" mass="39273">MEIGTLIKELERQKETSLDLIVDSRSLKAAPDGEHVVELEIPDHGRFPLTAWAHLQMAEKLEIPKRYYDRMITAGKAELLADNINAWLGERDRRLVRVLDRQIRAILSDRYRIMDNYDLLYLSMEEFRKKETVEIYKAEVTKTMLYLKAIDRTLTAEITRGDIIYGGLIIRNSEVGASAFRVETFILRKICSNGLIGEHSLKKVHLGHQTLEIGEIDWSDETRELEDKALWAKARDIIRLTFDNSIFSSWVKKMRESTEITIEKPTKAVNNVARLASLSEEQRDDLLAYFSEHTKYGLVNAVTSLARETKNVDEQIRLEGFGGKLLNTPDKEFEQMVVQEG</sequence>
<dbReference type="AlphaFoldDB" id="A0A284VPQ6"/>
<dbReference type="EMBL" id="FZMP01000168">
    <property type="protein sequence ID" value="SNQ61198.1"/>
    <property type="molecule type" value="Genomic_DNA"/>
</dbReference>
<evidence type="ECO:0000313" key="1">
    <source>
        <dbReference type="EMBL" id="SNQ61198.1"/>
    </source>
</evidence>
<organism evidence="1 2">
    <name type="scientific">Candidatus Methanoperedens nitratireducens</name>
    <dbReference type="NCBI Taxonomy" id="1392998"/>
    <lineage>
        <taxon>Archaea</taxon>
        <taxon>Methanobacteriati</taxon>
        <taxon>Methanobacteriota</taxon>
        <taxon>Stenosarchaea group</taxon>
        <taxon>Methanomicrobia</taxon>
        <taxon>Methanosarcinales</taxon>
        <taxon>ANME-2 cluster</taxon>
        <taxon>Candidatus Methanoperedentaceae</taxon>
        <taxon>Candidatus Methanoperedens</taxon>
    </lineage>
</organism>
<name>A0A284VPQ6_9EURY</name>
<gene>
    <name evidence="1" type="ORF">MNV_250015</name>
</gene>
<keyword evidence="2" id="KW-1185">Reference proteome</keyword>
<evidence type="ECO:0008006" key="3">
    <source>
        <dbReference type="Google" id="ProtNLM"/>
    </source>
</evidence>
<accession>A0A284VPQ6</accession>